<dbReference type="EMBL" id="FOHO01000020">
    <property type="protein sequence ID" value="SEU02874.1"/>
    <property type="molecule type" value="Genomic_DNA"/>
</dbReference>
<protein>
    <recommendedName>
        <fullName evidence="3">NUMOD1 domain-containing protein</fullName>
    </recommendedName>
</protein>
<name>A0A1I0J090_9RHOB</name>
<evidence type="ECO:0000313" key="2">
    <source>
        <dbReference type="Proteomes" id="UP000199180"/>
    </source>
</evidence>
<organism evidence="1 2">
    <name type="scientific">Paracoccus homiensis</name>
    <dbReference type="NCBI Taxonomy" id="364199"/>
    <lineage>
        <taxon>Bacteria</taxon>
        <taxon>Pseudomonadati</taxon>
        <taxon>Pseudomonadota</taxon>
        <taxon>Alphaproteobacteria</taxon>
        <taxon>Rhodobacterales</taxon>
        <taxon>Paracoccaceae</taxon>
        <taxon>Paracoccus</taxon>
    </lineage>
</organism>
<sequence>MTPAPVFKDVGQIQPAYSDTFCEWLRSHMIRNTSMSARRSDLRVKYERVKREAPKKADPIEWNGKLYRTKDEVAKAARVSVSTINRRLKSDGHLKNLPVGGTPIVKAKPVEVLGRKFPSISKFACHVKRNRRVVELWFENGEQQKIEDALRGAMK</sequence>
<accession>A0A1I0J090</accession>
<reference evidence="1 2" key="1">
    <citation type="submission" date="2016-10" db="EMBL/GenBank/DDBJ databases">
        <authorList>
            <person name="de Groot N.N."/>
        </authorList>
    </citation>
    <scope>NUCLEOTIDE SEQUENCE [LARGE SCALE GENOMIC DNA]</scope>
    <source>
        <strain evidence="1 2">DSM 17862</strain>
    </source>
</reference>
<dbReference type="RefSeq" id="WP_090737681.1">
    <property type="nucleotide sequence ID" value="NZ_FOHO01000020.1"/>
</dbReference>
<proteinExistence type="predicted"/>
<dbReference type="STRING" id="364199.SAMN04489858_12041"/>
<dbReference type="Proteomes" id="UP000199180">
    <property type="component" value="Unassembled WGS sequence"/>
</dbReference>
<evidence type="ECO:0000313" key="1">
    <source>
        <dbReference type="EMBL" id="SEU02874.1"/>
    </source>
</evidence>
<dbReference type="AlphaFoldDB" id="A0A1I0J090"/>
<gene>
    <name evidence="1" type="ORF">SAMN04489858_12041</name>
</gene>
<evidence type="ECO:0008006" key="3">
    <source>
        <dbReference type="Google" id="ProtNLM"/>
    </source>
</evidence>
<keyword evidence="2" id="KW-1185">Reference proteome</keyword>